<evidence type="ECO:0000313" key="3">
    <source>
        <dbReference type="Proteomes" id="UP000192393"/>
    </source>
</evidence>
<dbReference type="STRING" id="1434700.SAMN06296427_10979"/>
<dbReference type="Proteomes" id="UP000192393">
    <property type="component" value="Unassembled WGS sequence"/>
</dbReference>
<organism evidence="2 3">
    <name type="scientific">Moheibacter sediminis</name>
    <dbReference type="NCBI Taxonomy" id="1434700"/>
    <lineage>
        <taxon>Bacteria</taxon>
        <taxon>Pseudomonadati</taxon>
        <taxon>Bacteroidota</taxon>
        <taxon>Flavobacteriia</taxon>
        <taxon>Flavobacteriales</taxon>
        <taxon>Weeksellaceae</taxon>
        <taxon>Moheibacter</taxon>
    </lineage>
</organism>
<gene>
    <name evidence="2" type="ORF">SAMN06296427_10979</name>
</gene>
<evidence type="ECO:0000313" key="2">
    <source>
        <dbReference type="EMBL" id="SMC81368.1"/>
    </source>
</evidence>
<feature type="signal peptide" evidence="1">
    <location>
        <begin position="1"/>
        <end position="24"/>
    </location>
</feature>
<accession>A0A1W2C9K2</accession>
<protein>
    <submittedName>
        <fullName evidence="2">Protein involved in gliding motility GldH</fullName>
    </submittedName>
</protein>
<sequence>MAHRITMKKINLYSVLLTAMLLFTQCESPHFYQEQKSVGEKWNKDSAITFNFEIKDTTEAFNLSFLSRNTNEYPYSNFYIFTKLIDPKGQEFTDTLQYYLAMPDGEWVGKGKNLKELYLVYRENVALKDTGNYKLSVWHGMRDENLIGIEDISLIVDKNKKAQ</sequence>
<keyword evidence="1" id="KW-0732">Signal</keyword>
<feature type="chain" id="PRO_5012190469" evidence="1">
    <location>
        <begin position="25"/>
        <end position="163"/>
    </location>
</feature>
<reference evidence="2 3" key="1">
    <citation type="submission" date="2017-04" db="EMBL/GenBank/DDBJ databases">
        <authorList>
            <person name="Afonso C.L."/>
            <person name="Miller P.J."/>
            <person name="Scott M.A."/>
            <person name="Spackman E."/>
            <person name="Goraichik I."/>
            <person name="Dimitrov K.M."/>
            <person name="Suarez D.L."/>
            <person name="Swayne D.E."/>
        </authorList>
    </citation>
    <scope>NUCLEOTIDE SEQUENCE [LARGE SCALE GENOMIC DNA]</scope>
    <source>
        <strain evidence="2 3">CGMCC 1.12708</strain>
    </source>
</reference>
<dbReference type="EMBL" id="FWXS01000009">
    <property type="protein sequence ID" value="SMC81368.1"/>
    <property type="molecule type" value="Genomic_DNA"/>
</dbReference>
<name>A0A1W2C9K2_9FLAO</name>
<dbReference type="Pfam" id="PF14109">
    <property type="entry name" value="GldH_lipo"/>
    <property type="match status" value="1"/>
</dbReference>
<keyword evidence="3" id="KW-1185">Reference proteome</keyword>
<evidence type="ECO:0000256" key="1">
    <source>
        <dbReference type="SAM" id="SignalP"/>
    </source>
</evidence>
<proteinExistence type="predicted"/>
<dbReference type="NCBIfam" id="TIGR03511">
    <property type="entry name" value="GldH_lipo"/>
    <property type="match status" value="1"/>
</dbReference>
<dbReference type="InterPro" id="IPR020018">
    <property type="entry name" value="Motility-assoc_lipoprot_GldH"/>
</dbReference>
<dbReference type="AlphaFoldDB" id="A0A1W2C9K2"/>